<dbReference type="OrthoDB" id="9775346at2"/>
<sequence length="225" mass="25244">MTPDEAISQIAARAQPGKAAEMEAYHKAPRPYLGTANPEIDALCKDWRAVLTVGERVDLARGLWETNVHEGRIAAAKLLTQARLRPDEDAWALIRSWVPEFDAWAVADHACIAAQKRIMADLSRLDDVEAWTQSPLMWARRAALVATLPLAKLNFPKPDEIAARDRVLAWAAGYVPDRDWFIQKAIAWWLRDLSKHAPDRARAFLDEHGAGMKAFARKEAAQYLS</sequence>
<reference evidence="1 2" key="1">
    <citation type="submission" date="2019-04" db="EMBL/GenBank/DDBJ databases">
        <title>Draft genome sequence of Gemmobacter aestuarii sp. nov.</title>
        <authorList>
            <person name="Hameed A."/>
            <person name="Lin S.-Y."/>
            <person name="Shahina M."/>
            <person name="Lai W.-A."/>
            <person name="Young C.-C."/>
        </authorList>
    </citation>
    <scope>NUCLEOTIDE SEQUENCE [LARGE SCALE GENOMIC DNA]</scope>
    <source>
        <strain evidence="1 2">CC-PW-75</strain>
    </source>
</reference>
<name>A0A4S3MNU4_9RHOB</name>
<dbReference type="EMBL" id="SSND01000003">
    <property type="protein sequence ID" value="THD82809.1"/>
    <property type="molecule type" value="Genomic_DNA"/>
</dbReference>
<dbReference type="Gene3D" id="1.25.10.90">
    <property type="match status" value="1"/>
</dbReference>
<dbReference type="SUPFAM" id="SSF48371">
    <property type="entry name" value="ARM repeat"/>
    <property type="match status" value="1"/>
</dbReference>
<dbReference type="InterPro" id="IPR016024">
    <property type="entry name" value="ARM-type_fold"/>
</dbReference>
<proteinExistence type="predicted"/>
<dbReference type="AlphaFoldDB" id="A0A4S3MNU4"/>
<gene>
    <name evidence="1" type="ORF">E7811_11655</name>
</gene>
<dbReference type="RefSeq" id="WP_136394836.1">
    <property type="nucleotide sequence ID" value="NZ_SSND01000003.1"/>
</dbReference>
<evidence type="ECO:0000313" key="2">
    <source>
        <dbReference type="Proteomes" id="UP000309450"/>
    </source>
</evidence>
<keyword evidence="2" id="KW-1185">Reference proteome</keyword>
<dbReference type="Pfam" id="PF08713">
    <property type="entry name" value="DNA_alkylation"/>
    <property type="match status" value="1"/>
</dbReference>
<dbReference type="PANTHER" id="PTHR34070">
    <property type="entry name" value="ARMADILLO-TYPE FOLD"/>
    <property type="match status" value="1"/>
</dbReference>
<dbReference type="InterPro" id="IPR014825">
    <property type="entry name" value="DNA_alkylation"/>
</dbReference>
<accession>A0A4S3MNU4</accession>
<organism evidence="1 2">
    <name type="scientific">Aliigemmobacter aestuarii</name>
    <dbReference type="NCBI Taxonomy" id="1445661"/>
    <lineage>
        <taxon>Bacteria</taxon>
        <taxon>Pseudomonadati</taxon>
        <taxon>Pseudomonadota</taxon>
        <taxon>Alphaproteobacteria</taxon>
        <taxon>Rhodobacterales</taxon>
        <taxon>Paracoccaceae</taxon>
        <taxon>Aliigemmobacter</taxon>
    </lineage>
</organism>
<evidence type="ECO:0000313" key="1">
    <source>
        <dbReference type="EMBL" id="THD82809.1"/>
    </source>
</evidence>
<protein>
    <submittedName>
        <fullName evidence="1">DNA alkylation repair protein</fullName>
    </submittedName>
</protein>
<dbReference type="CDD" id="cd06561">
    <property type="entry name" value="AlkD_like"/>
    <property type="match status" value="1"/>
</dbReference>
<comment type="caution">
    <text evidence="1">The sequence shown here is derived from an EMBL/GenBank/DDBJ whole genome shotgun (WGS) entry which is preliminary data.</text>
</comment>
<dbReference type="Proteomes" id="UP000309450">
    <property type="component" value="Unassembled WGS sequence"/>
</dbReference>
<dbReference type="PANTHER" id="PTHR34070:SF1">
    <property type="entry name" value="DNA ALKYLATION REPAIR PROTEIN"/>
    <property type="match status" value="1"/>
</dbReference>